<reference evidence="2 3" key="1">
    <citation type="submission" date="2024-06" db="EMBL/GenBank/DDBJ databases">
        <title>The Natural Products Discovery Center: Release of the First 8490 Sequenced Strains for Exploring Actinobacteria Biosynthetic Diversity.</title>
        <authorList>
            <person name="Kalkreuter E."/>
            <person name="Kautsar S.A."/>
            <person name="Yang D."/>
            <person name="Bader C.D."/>
            <person name="Teijaro C.N."/>
            <person name="Fluegel L."/>
            <person name="Davis C.M."/>
            <person name="Simpson J.R."/>
            <person name="Lauterbach L."/>
            <person name="Steele A.D."/>
            <person name="Gui C."/>
            <person name="Meng S."/>
            <person name="Li G."/>
            <person name="Viehrig K."/>
            <person name="Ye F."/>
            <person name="Su P."/>
            <person name="Kiefer A.F."/>
            <person name="Nichols A."/>
            <person name="Cepeda A.J."/>
            <person name="Yan W."/>
            <person name="Fan B."/>
            <person name="Jiang Y."/>
            <person name="Adhikari A."/>
            <person name="Zheng C.-J."/>
            <person name="Schuster L."/>
            <person name="Cowan T.M."/>
            <person name="Smanski M.J."/>
            <person name="Chevrette M.G."/>
            <person name="De Carvalho L.P.S."/>
            <person name="Shen B."/>
        </authorList>
    </citation>
    <scope>NUCLEOTIDE SEQUENCE [LARGE SCALE GENOMIC DNA]</scope>
    <source>
        <strain evidence="2 3">NPDC005137</strain>
    </source>
</reference>
<evidence type="ECO:0000259" key="1">
    <source>
        <dbReference type="PROSITE" id="PS50112"/>
    </source>
</evidence>
<name>A0ABV2UM35_9ACTN</name>
<dbReference type="InterPro" id="IPR013767">
    <property type="entry name" value="PAS_fold"/>
</dbReference>
<dbReference type="PROSITE" id="PS50112">
    <property type="entry name" value="PAS"/>
    <property type="match status" value="1"/>
</dbReference>
<accession>A0ABV2UM35</accession>
<gene>
    <name evidence="2" type="ORF">ABZV61_40825</name>
</gene>
<dbReference type="SUPFAM" id="SSF55785">
    <property type="entry name" value="PYP-like sensor domain (PAS domain)"/>
    <property type="match status" value="1"/>
</dbReference>
<evidence type="ECO:0000313" key="2">
    <source>
        <dbReference type="EMBL" id="MET8438908.1"/>
    </source>
</evidence>
<dbReference type="InterPro" id="IPR000014">
    <property type="entry name" value="PAS"/>
</dbReference>
<dbReference type="Proteomes" id="UP001550044">
    <property type="component" value="Unassembled WGS sequence"/>
</dbReference>
<dbReference type="EMBL" id="JBEXIP010000076">
    <property type="protein sequence ID" value="MET8438908.1"/>
    <property type="molecule type" value="Genomic_DNA"/>
</dbReference>
<comment type="caution">
    <text evidence="2">The sequence shown here is derived from an EMBL/GenBank/DDBJ whole genome shotgun (WGS) entry which is preliminary data.</text>
</comment>
<dbReference type="Pfam" id="PF00989">
    <property type="entry name" value="PAS"/>
    <property type="match status" value="1"/>
</dbReference>
<dbReference type="NCBIfam" id="TIGR00229">
    <property type="entry name" value="sensory_box"/>
    <property type="match status" value="1"/>
</dbReference>
<keyword evidence="3" id="KW-1185">Reference proteome</keyword>
<dbReference type="Gene3D" id="3.30.450.20">
    <property type="entry name" value="PAS domain"/>
    <property type="match status" value="1"/>
</dbReference>
<proteinExistence type="predicted"/>
<dbReference type="RefSeq" id="WP_356713326.1">
    <property type="nucleotide sequence ID" value="NZ_JBEXIP010000076.1"/>
</dbReference>
<sequence length="50" mass="5213">MNTHETSESAVAMFDGQGTVVAWTQAAERLVGYSAGDAVGRSATLVLPCR</sequence>
<dbReference type="CDD" id="cd00130">
    <property type="entry name" value="PAS"/>
    <property type="match status" value="1"/>
</dbReference>
<protein>
    <submittedName>
        <fullName evidence="2">PAS domain S-box protein</fullName>
    </submittedName>
</protein>
<evidence type="ECO:0000313" key="3">
    <source>
        <dbReference type="Proteomes" id="UP001550044"/>
    </source>
</evidence>
<dbReference type="InterPro" id="IPR035965">
    <property type="entry name" value="PAS-like_dom_sf"/>
</dbReference>
<feature type="domain" description="PAS" evidence="1">
    <location>
        <begin position="1"/>
        <end position="50"/>
    </location>
</feature>
<organism evidence="2 3">
    <name type="scientific">Streptomyces sp. 900116325</name>
    <dbReference type="NCBI Taxonomy" id="3154295"/>
    <lineage>
        <taxon>Bacteria</taxon>
        <taxon>Bacillati</taxon>
        <taxon>Actinomycetota</taxon>
        <taxon>Actinomycetes</taxon>
        <taxon>Kitasatosporales</taxon>
        <taxon>Streptomycetaceae</taxon>
        <taxon>Streptomyces</taxon>
    </lineage>
</organism>